<accession>A0A2U3B8H1</accession>
<dbReference type="EMBL" id="QFWT01000006">
    <property type="protein sequence ID" value="PWI33067.1"/>
    <property type="molecule type" value="Genomic_DNA"/>
</dbReference>
<dbReference type="AlphaFoldDB" id="A0A2U3B8H1"/>
<organism evidence="7 8">
    <name type="scientific">Vibrio albus</name>
    <dbReference type="NCBI Taxonomy" id="2200953"/>
    <lineage>
        <taxon>Bacteria</taxon>
        <taxon>Pseudomonadati</taxon>
        <taxon>Pseudomonadota</taxon>
        <taxon>Gammaproteobacteria</taxon>
        <taxon>Vibrionales</taxon>
        <taxon>Vibrionaceae</taxon>
        <taxon>Vibrio</taxon>
    </lineage>
</organism>
<sequence>MSKKLTFDFLASNIWALEDDFLQRMAKVAMREEIDPIQALEAKSGKRISNLTELRGDVAVIHVSGVISRYANLFHAICGGVSTELLSKEFNQALENKSVKAIVLNVDSPGGEASGIHELGEMIYQARGRKPIQAYVGGMGCSAAYWIASACEKLTLDATATVGSIGVVASVVKRDDPEGQTSYEFVSSQSPNKRLNIDSEEGQQAMQSQLDKMADVFIDRVARNMGVKREMVLSDFGRGAIIMGKDAVDRGMANELGSLEGVIASLSKSNQSYSSSGAVSQGTNSLQGLSALSAAVSSGDTEPEFLANVIREQLPGVAAFLQSGKGSGEVASSIGAQAALDMAESVELPSIARKLSNMIQTEAESYIANAQSLRDTLAAAGLSGSFDYLLERIDNPAALVGLAIHEAKAAQDESGDGSRHIISEEHRTRDGSSFNPKNIYATRSNANK</sequence>
<comment type="caution">
    <text evidence="7">The sequence shown here is derived from an EMBL/GenBank/DDBJ whole genome shotgun (WGS) entry which is preliminary data.</text>
</comment>
<keyword evidence="3" id="KW-0378">Hydrolase</keyword>
<evidence type="ECO:0000256" key="3">
    <source>
        <dbReference type="ARBA" id="ARBA00022801"/>
    </source>
</evidence>
<protein>
    <submittedName>
        <fullName evidence="7">S49 family peptidase</fullName>
    </submittedName>
</protein>
<dbReference type="RefSeq" id="WP_109320184.1">
    <property type="nucleotide sequence ID" value="NZ_QFWT01000006.1"/>
</dbReference>
<dbReference type="Proteomes" id="UP000245362">
    <property type="component" value="Unassembled WGS sequence"/>
</dbReference>
<evidence type="ECO:0000259" key="6">
    <source>
        <dbReference type="Pfam" id="PF01343"/>
    </source>
</evidence>
<evidence type="ECO:0000313" key="8">
    <source>
        <dbReference type="Proteomes" id="UP000245362"/>
    </source>
</evidence>
<feature type="compositionally biased region" description="Basic and acidic residues" evidence="5">
    <location>
        <begin position="409"/>
        <end position="430"/>
    </location>
</feature>
<keyword evidence="4" id="KW-0720">Serine protease</keyword>
<feature type="region of interest" description="Disordered" evidence="5">
    <location>
        <begin position="409"/>
        <end position="448"/>
    </location>
</feature>
<gene>
    <name evidence="7" type="ORF">DI392_12220</name>
</gene>
<keyword evidence="2" id="KW-0645">Protease</keyword>
<dbReference type="InterPro" id="IPR029045">
    <property type="entry name" value="ClpP/crotonase-like_dom_sf"/>
</dbReference>
<dbReference type="PANTHER" id="PTHR33209:SF1">
    <property type="entry name" value="PEPTIDASE S49 DOMAIN-CONTAINING PROTEIN"/>
    <property type="match status" value="1"/>
</dbReference>
<evidence type="ECO:0000256" key="2">
    <source>
        <dbReference type="ARBA" id="ARBA00022670"/>
    </source>
</evidence>
<dbReference type="CDD" id="cd07022">
    <property type="entry name" value="S49_Sppa_36K_type"/>
    <property type="match status" value="1"/>
</dbReference>
<dbReference type="Pfam" id="PF01343">
    <property type="entry name" value="Peptidase_S49"/>
    <property type="match status" value="1"/>
</dbReference>
<dbReference type="PANTHER" id="PTHR33209">
    <property type="entry name" value="PROTEASE 4"/>
    <property type="match status" value="1"/>
</dbReference>
<dbReference type="SUPFAM" id="SSF52096">
    <property type="entry name" value="ClpP/crotonase"/>
    <property type="match status" value="1"/>
</dbReference>
<keyword evidence="8" id="KW-1185">Reference proteome</keyword>
<dbReference type="Gene3D" id="3.90.226.10">
    <property type="entry name" value="2-enoyl-CoA Hydratase, Chain A, domain 1"/>
    <property type="match status" value="1"/>
</dbReference>
<evidence type="ECO:0000256" key="5">
    <source>
        <dbReference type="SAM" id="MobiDB-lite"/>
    </source>
</evidence>
<evidence type="ECO:0000313" key="7">
    <source>
        <dbReference type="EMBL" id="PWI33067.1"/>
    </source>
</evidence>
<name>A0A2U3B8H1_9VIBR</name>
<feature type="domain" description="Peptidase S49" evidence="6">
    <location>
        <begin position="129"/>
        <end position="269"/>
    </location>
</feature>
<evidence type="ECO:0000256" key="1">
    <source>
        <dbReference type="ARBA" id="ARBA00008683"/>
    </source>
</evidence>
<dbReference type="InterPro" id="IPR033855">
    <property type="entry name" value="Protein_C"/>
</dbReference>
<evidence type="ECO:0000256" key="4">
    <source>
        <dbReference type="ARBA" id="ARBA00022825"/>
    </source>
</evidence>
<proteinExistence type="inferred from homology"/>
<dbReference type="InterPro" id="IPR002142">
    <property type="entry name" value="Peptidase_S49"/>
</dbReference>
<dbReference type="OrthoDB" id="6999246at2"/>
<reference evidence="7 8" key="1">
    <citation type="submission" date="2018-05" db="EMBL/GenBank/DDBJ databases">
        <title>Vibrio limimaris sp. nov., isolated from marine sediment.</title>
        <authorList>
            <person name="Li C.-M."/>
        </authorList>
    </citation>
    <scope>NUCLEOTIDE SEQUENCE [LARGE SCALE GENOMIC DNA]</scope>
    <source>
        <strain evidence="7 8">E4404</strain>
    </source>
</reference>
<comment type="similarity">
    <text evidence="1">Belongs to the peptidase S49 family.</text>
</comment>
<dbReference type="GO" id="GO:0008236">
    <property type="term" value="F:serine-type peptidase activity"/>
    <property type="evidence" value="ECO:0007669"/>
    <property type="project" value="UniProtKB-KW"/>
</dbReference>
<dbReference type="GO" id="GO:0006508">
    <property type="term" value="P:proteolysis"/>
    <property type="evidence" value="ECO:0007669"/>
    <property type="project" value="UniProtKB-KW"/>
</dbReference>
<feature type="compositionally biased region" description="Polar residues" evidence="5">
    <location>
        <begin position="431"/>
        <end position="448"/>
    </location>
</feature>